<evidence type="ECO:0000256" key="8">
    <source>
        <dbReference type="RuleBase" id="RU000416"/>
    </source>
</evidence>
<evidence type="ECO:0000313" key="10">
    <source>
        <dbReference type="Proteomes" id="UP000789572"/>
    </source>
</evidence>
<dbReference type="InterPro" id="IPR001525">
    <property type="entry name" value="C5_MeTfrase"/>
</dbReference>
<dbReference type="PANTHER" id="PTHR46098:SF1">
    <property type="entry name" value="TRNA (CYTOSINE(38)-C(5))-METHYLTRANSFERASE"/>
    <property type="match status" value="1"/>
</dbReference>
<dbReference type="InterPro" id="IPR050750">
    <property type="entry name" value="C5-MTase"/>
</dbReference>
<sequence length="366" mass="41506">MARNHRVLEFYSGIGGMHYAFKASGHSGEILAAFDINNTANEVYRYNFCKEGRDVVVQRNIDSLPYTYFSSFAATLWLLSPPCQPYTRTGLQKGCADERAKSFLHVMDVLGSMEKENMPEFLLVENVRGFETSSTRETLISRLTSLNYAYQEFLISPIQLGIPNSRLRYYLLAKKLPRAFSSALPAIDQVHDHIPGYIPERSLHTRQIKDYLEQLDVSEGEKYRIKEKTLVKYGQLFDIVKPSSQQSCCFTKGYYHYVEATGSILQMNEDIDRQKTNACFLTLSTDKTTSTVAAATVGADTVATSTSAYSILNLRYFTPSEISAILGFPRDFSFPEHISLKQRYRLLGNSISVEVVKRLIAYLLDE</sequence>
<dbReference type="PROSITE" id="PS00095">
    <property type="entry name" value="C5_MTASE_2"/>
    <property type="match status" value="1"/>
</dbReference>
<evidence type="ECO:0000256" key="3">
    <source>
        <dbReference type="ARBA" id="ARBA00022691"/>
    </source>
</evidence>
<evidence type="ECO:0000256" key="6">
    <source>
        <dbReference type="ARBA" id="ARBA00042810"/>
    </source>
</evidence>
<evidence type="ECO:0000256" key="4">
    <source>
        <dbReference type="ARBA" id="ARBA00039081"/>
    </source>
</evidence>
<evidence type="ECO:0000256" key="1">
    <source>
        <dbReference type="ARBA" id="ARBA00022603"/>
    </source>
</evidence>
<dbReference type="EC" id="2.1.1.204" evidence="4"/>
<evidence type="ECO:0000256" key="2">
    <source>
        <dbReference type="ARBA" id="ARBA00022679"/>
    </source>
</evidence>
<dbReference type="Gene3D" id="3.90.120.10">
    <property type="entry name" value="DNA Methylase, subunit A, domain 2"/>
    <property type="match status" value="1"/>
</dbReference>
<dbReference type="EMBL" id="CAJVPJ010002516">
    <property type="protein sequence ID" value="CAG8623247.1"/>
    <property type="molecule type" value="Genomic_DNA"/>
</dbReference>
<feature type="active site" evidence="7">
    <location>
        <position position="83"/>
    </location>
</feature>
<proteinExistence type="inferred from homology"/>
<evidence type="ECO:0000256" key="5">
    <source>
        <dbReference type="ARBA" id="ARBA00039681"/>
    </source>
</evidence>
<dbReference type="Gene3D" id="3.40.50.150">
    <property type="entry name" value="Vaccinia Virus protein VP39"/>
    <property type="match status" value="1"/>
</dbReference>
<name>A0A9N9D196_9GLOM</name>
<dbReference type="GO" id="GO:0008168">
    <property type="term" value="F:methyltransferase activity"/>
    <property type="evidence" value="ECO:0007669"/>
    <property type="project" value="UniProtKB-KW"/>
</dbReference>
<dbReference type="OrthoDB" id="414133at2759"/>
<organism evidence="9 10">
    <name type="scientific">Paraglomus occultum</name>
    <dbReference type="NCBI Taxonomy" id="144539"/>
    <lineage>
        <taxon>Eukaryota</taxon>
        <taxon>Fungi</taxon>
        <taxon>Fungi incertae sedis</taxon>
        <taxon>Mucoromycota</taxon>
        <taxon>Glomeromycotina</taxon>
        <taxon>Glomeromycetes</taxon>
        <taxon>Paraglomerales</taxon>
        <taxon>Paraglomeraceae</taxon>
        <taxon>Paraglomus</taxon>
    </lineage>
</organism>
<dbReference type="Pfam" id="PF00145">
    <property type="entry name" value="DNA_methylase"/>
    <property type="match status" value="1"/>
</dbReference>
<dbReference type="PRINTS" id="PR00105">
    <property type="entry name" value="C5METTRFRASE"/>
</dbReference>
<reference evidence="9" key="1">
    <citation type="submission" date="2021-06" db="EMBL/GenBank/DDBJ databases">
        <authorList>
            <person name="Kallberg Y."/>
            <person name="Tangrot J."/>
            <person name="Rosling A."/>
        </authorList>
    </citation>
    <scope>NUCLEOTIDE SEQUENCE</scope>
    <source>
        <strain evidence="9">IA702</strain>
    </source>
</reference>
<accession>A0A9N9D196</accession>
<protein>
    <recommendedName>
        <fullName evidence="5">tRNA (cytosine(38)-C(5))-methyltransferase</fullName>
        <ecNumber evidence="4">2.1.1.204</ecNumber>
    </recommendedName>
    <alternativeName>
        <fullName evidence="6">DNA (cytosine-5)-methyltransferase-like protein 2</fullName>
    </alternativeName>
</protein>
<gene>
    <name evidence="9" type="ORF">POCULU_LOCUS8526</name>
</gene>
<keyword evidence="10" id="KW-1185">Reference proteome</keyword>
<dbReference type="InterPro" id="IPR031303">
    <property type="entry name" value="C5_meth_CS"/>
</dbReference>
<keyword evidence="3 7" id="KW-0949">S-adenosyl-L-methionine</keyword>
<dbReference type="AlphaFoldDB" id="A0A9N9D196"/>
<comment type="similarity">
    <text evidence="7 8">Belongs to the class I-like SAM-binding methyltransferase superfamily. C5-methyltransferase family.</text>
</comment>
<dbReference type="PANTHER" id="PTHR46098">
    <property type="entry name" value="TRNA (CYTOSINE(38)-C(5))-METHYLTRANSFERASE"/>
    <property type="match status" value="1"/>
</dbReference>
<comment type="caution">
    <text evidence="9">The sequence shown here is derived from an EMBL/GenBank/DDBJ whole genome shotgun (WGS) entry which is preliminary data.</text>
</comment>
<dbReference type="PROSITE" id="PS51679">
    <property type="entry name" value="SAM_MT_C5"/>
    <property type="match status" value="1"/>
</dbReference>
<dbReference type="Proteomes" id="UP000789572">
    <property type="component" value="Unassembled WGS sequence"/>
</dbReference>
<dbReference type="NCBIfam" id="TIGR00675">
    <property type="entry name" value="dcm"/>
    <property type="match status" value="1"/>
</dbReference>
<dbReference type="GO" id="GO:0032259">
    <property type="term" value="P:methylation"/>
    <property type="evidence" value="ECO:0007669"/>
    <property type="project" value="UniProtKB-KW"/>
</dbReference>
<keyword evidence="2 7" id="KW-0808">Transferase</keyword>
<dbReference type="GO" id="GO:0005634">
    <property type="term" value="C:nucleus"/>
    <property type="evidence" value="ECO:0007669"/>
    <property type="project" value="TreeGrafter"/>
</dbReference>
<dbReference type="InterPro" id="IPR029063">
    <property type="entry name" value="SAM-dependent_MTases_sf"/>
</dbReference>
<keyword evidence="1 7" id="KW-0489">Methyltransferase</keyword>
<dbReference type="SUPFAM" id="SSF53335">
    <property type="entry name" value="S-adenosyl-L-methionine-dependent methyltransferases"/>
    <property type="match status" value="1"/>
</dbReference>
<evidence type="ECO:0000256" key="7">
    <source>
        <dbReference type="PROSITE-ProRule" id="PRU01016"/>
    </source>
</evidence>
<evidence type="ECO:0000313" key="9">
    <source>
        <dbReference type="EMBL" id="CAG8623247.1"/>
    </source>
</evidence>